<dbReference type="InterPro" id="IPR050832">
    <property type="entry name" value="Bact_Acetyltransf"/>
</dbReference>
<keyword evidence="2" id="KW-0012">Acyltransferase</keyword>
<evidence type="ECO:0000259" key="3">
    <source>
        <dbReference type="PROSITE" id="PS51186"/>
    </source>
</evidence>
<evidence type="ECO:0000256" key="2">
    <source>
        <dbReference type="ARBA" id="ARBA00023315"/>
    </source>
</evidence>
<dbReference type="InterPro" id="IPR000182">
    <property type="entry name" value="GNAT_dom"/>
</dbReference>
<feature type="domain" description="N-acetyltransferase" evidence="3">
    <location>
        <begin position="1"/>
        <end position="161"/>
    </location>
</feature>
<gene>
    <name evidence="4" type="ORF">CYJ10_15205</name>
</gene>
<evidence type="ECO:0000313" key="4">
    <source>
        <dbReference type="EMBL" id="PLP99735.1"/>
    </source>
</evidence>
<evidence type="ECO:0000256" key="1">
    <source>
        <dbReference type="ARBA" id="ARBA00022679"/>
    </source>
</evidence>
<dbReference type="Proteomes" id="UP000234341">
    <property type="component" value="Unassembled WGS sequence"/>
</dbReference>
<dbReference type="InterPro" id="IPR016181">
    <property type="entry name" value="Acyl_CoA_acyltransferase"/>
</dbReference>
<accession>A0A2N5CC01</accession>
<dbReference type="PROSITE" id="PS51186">
    <property type="entry name" value="GNAT"/>
    <property type="match status" value="1"/>
</dbReference>
<dbReference type="PANTHER" id="PTHR43877:SF2">
    <property type="entry name" value="AMINOALKYLPHOSPHONATE N-ACETYLTRANSFERASE-RELATED"/>
    <property type="match status" value="1"/>
</dbReference>
<dbReference type="EMBL" id="PJRP01000006">
    <property type="protein sequence ID" value="PLP99735.1"/>
    <property type="molecule type" value="Genomic_DNA"/>
</dbReference>
<dbReference type="CDD" id="cd04301">
    <property type="entry name" value="NAT_SF"/>
    <property type="match status" value="1"/>
</dbReference>
<dbReference type="AlphaFoldDB" id="A0A2N5CC01"/>
<dbReference type="OrthoDB" id="4966223at2"/>
<sequence length="166" mass="18575">MEIRPIEPDDLDLICRHREAMFLEAGFAPDTLHTMTQHFRGWLRPRLADNTYFGLLALDGGRPVAGVGLMLIDWPPHPAHPEQDKRGYVLNVYVEPTHRRRGLARQLMSLGEDELARRGATFTILHATEAGRPLYQQEGWRQTSEMSKVIAAPVPPPKAGHAPSGA</sequence>
<dbReference type="SUPFAM" id="SSF55729">
    <property type="entry name" value="Acyl-CoA N-acyltransferases (Nat)"/>
    <property type="match status" value="1"/>
</dbReference>
<dbReference type="RefSeq" id="WP_101682313.1">
    <property type="nucleotide sequence ID" value="NZ_PJRP01000006.1"/>
</dbReference>
<reference evidence="4 5" key="1">
    <citation type="submission" date="2017-12" db="EMBL/GenBank/DDBJ databases">
        <title>Genome sequence of the active heterotrophic nitrifier-denitrifier, Cupriavidus pauculus UM1.</title>
        <authorList>
            <person name="Putonti C."/>
            <person name="Castignetti D."/>
        </authorList>
    </citation>
    <scope>NUCLEOTIDE SEQUENCE [LARGE SCALE GENOMIC DNA]</scope>
    <source>
        <strain evidence="4 5">UM1</strain>
    </source>
</reference>
<evidence type="ECO:0000313" key="5">
    <source>
        <dbReference type="Proteomes" id="UP000234341"/>
    </source>
</evidence>
<name>A0A2N5CC01_9BURK</name>
<organism evidence="4 5">
    <name type="scientific">Cupriavidus pauculus</name>
    <dbReference type="NCBI Taxonomy" id="82633"/>
    <lineage>
        <taxon>Bacteria</taxon>
        <taxon>Pseudomonadati</taxon>
        <taxon>Pseudomonadota</taxon>
        <taxon>Betaproteobacteria</taxon>
        <taxon>Burkholderiales</taxon>
        <taxon>Burkholderiaceae</taxon>
        <taxon>Cupriavidus</taxon>
    </lineage>
</organism>
<protein>
    <submittedName>
        <fullName evidence="4">GNAT family N-acetyltransferase</fullName>
    </submittedName>
</protein>
<keyword evidence="1 4" id="KW-0808">Transferase</keyword>
<dbReference type="Pfam" id="PF00583">
    <property type="entry name" value="Acetyltransf_1"/>
    <property type="match status" value="1"/>
</dbReference>
<dbReference type="PANTHER" id="PTHR43877">
    <property type="entry name" value="AMINOALKYLPHOSPHONATE N-ACETYLTRANSFERASE-RELATED-RELATED"/>
    <property type="match status" value="1"/>
</dbReference>
<dbReference type="Gene3D" id="3.40.630.30">
    <property type="match status" value="1"/>
</dbReference>
<comment type="caution">
    <text evidence="4">The sequence shown here is derived from an EMBL/GenBank/DDBJ whole genome shotgun (WGS) entry which is preliminary data.</text>
</comment>
<dbReference type="GO" id="GO:0016747">
    <property type="term" value="F:acyltransferase activity, transferring groups other than amino-acyl groups"/>
    <property type="evidence" value="ECO:0007669"/>
    <property type="project" value="InterPro"/>
</dbReference>
<proteinExistence type="predicted"/>